<feature type="compositionally biased region" description="Polar residues" evidence="1">
    <location>
        <begin position="195"/>
        <end position="230"/>
    </location>
</feature>
<feature type="compositionally biased region" description="Basic and acidic residues" evidence="1">
    <location>
        <begin position="68"/>
        <end position="94"/>
    </location>
</feature>
<dbReference type="AlphaFoldDB" id="A0A2T4ABL5"/>
<accession>A0A2T4ABL5</accession>
<feature type="compositionally biased region" description="Acidic residues" evidence="1">
    <location>
        <begin position="16"/>
        <end position="26"/>
    </location>
</feature>
<feature type="compositionally biased region" description="Polar residues" evidence="1">
    <location>
        <begin position="151"/>
        <end position="160"/>
    </location>
</feature>
<dbReference type="GeneID" id="36630264"/>
<dbReference type="RefSeq" id="XP_024773985.1">
    <property type="nucleotide sequence ID" value="XM_024921681.1"/>
</dbReference>
<keyword evidence="3" id="KW-1185">Reference proteome</keyword>
<feature type="region of interest" description="Disordered" evidence="1">
    <location>
        <begin position="1"/>
        <end position="297"/>
    </location>
</feature>
<organism evidence="2 3">
    <name type="scientific">Trichoderma harzianum CBS 226.95</name>
    <dbReference type="NCBI Taxonomy" id="983964"/>
    <lineage>
        <taxon>Eukaryota</taxon>
        <taxon>Fungi</taxon>
        <taxon>Dikarya</taxon>
        <taxon>Ascomycota</taxon>
        <taxon>Pezizomycotina</taxon>
        <taxon>Sordariomycetes</taxon>
        <taxon>Hypocreomycetidae</taxon>
        <taxon>Hypocreales</taxon>
        <taxon>Hypocreaceae</taxon>
        <taxon>Trichoderma</taxon>
    </lineage>
</organism>
<feature type="compositionally biased region" description="Acidic residues" evidence="1">
    <location>
        <begin position="274"/>
        <end position="284"/>
    </location>
</feature>
<evidence type="ECO:0000256" key="1">
    <source>
        <dbReference type="SAM" id="MobiDB-lite"/>
    </source>
</evidence>
<evidence type="ECO:0000313" key="2">
    <source>
        <dbReference type="EMBL" id="PTB54308.1"/>
    </source>
</evidence>
<feature type="compositionally biased region" description="Polar residues" evidence="1">
    <location>
        <begin position="114"/>
        <end position="125"/>
    </location>
</feature>
<dbReference type="EMBL" id="KZ679681">
    <property type="protein sequence ID" value="PTB54308.1"/>
    <property type="molecule type" value="Genomic_DNA"/>
</dbReference>
<reference evidence="2 3" key="1">
    <citation type="submission" date="2016-07" db="EMBL/GenBank/DDBJ databases">
        <title>Multiple horizontal gene transfer events from other fungi enriched the ability of initially mycotrophic Trichoderma (Ascomycota) to feed on dead plant biomass.</title>
        <authorList>
            <consortium name="DOE Joint Genome Institute"/>
            <person name="Aerts A."/>
            <person name="Atanasova L."/>
            <person name="Chenthamara K."/>
            <person name="Zhang J."/>
            <person name="Grujic M."/>
            <person name="Henrissat B."/>
            <person name="Kuo A."/>
            <person name="Salamov A."/>
            <person name="Lipzen A."/>
            <person name="Labutti K."/>
            <person name="Barry K."/>
            <person name="Miao Y."/>
            <person name="Rahimi M.J."/>
            <person name="Shen Q."/>
            <person name="Grigoriev I.V."/>
            <person name="Kubicek C.P."/>
            <person name="Druzhinina I.S."/>
        </authorList>
    </citation>
    <scope>NUCLEOTIDE SEQUENCE [LARGE SCALE GENOMIC DNA]</scope>
    <source>
        <strain evidence="2 3">CBS 226.95</strain>
    </source>
</reference>
<proteinExistence type="predicted"/>
<feature type="compositionally biased region" description="Low complexity" evidence="1">
    <location>
        <begin position="126"/>
        <end position="147"/>
    </location>
</feature>
<feature type="region of interest" description="Disordered" evidence="1">
    <location>
        <begin position="345"/>
        <end position="372"/>
    </location>
</feature>
<name>A0A2T4ABL5_TRIHA</name>
<dbReference type="Proteomes" id="UP000241690">
    <property type="component" value="Unassembled WGS sequence"/>
</dbReference>
<gene>
    <name evidence="2" type="ORF">M431DRAFT_6521</name>
</gene>
<sequence>MFRKKKDPRVTALLESSDETLLDGDDEARQEVRREIQRLNDLSGEHSRASDAASISSRTGKSKQVALRPKDSDTLNLAHKIDDLVEQSKPKQREQSNSTRPAPSSRNSPRASAQYSPQGQPAQPVSAQRSPQGQPAQPASAQRSPQGRPAQPTSTQNSPQGRPAQPISAQNSPQGRPVQPASAQNSPQGRPAQPISAQNSPQGRSVQPASAQRSPQRVSVPRSPQGQSVRPVSGGIPLDWSPEQNVPRSQYYAPTNHPLRLTSSPQRQQQRQEGEEESEEEEGEPMNAHQQEHLKRMLQEAGLWPPARLEEALASQTSAFVPETSSGNSISTFNQVQNQGDVVESAKDNLDADAEAAGDTENAATKRSPLATMKKWFQNAAQNKRKQE</sequence>
<evidence type="ECO:0000313" key="3">
    <source>
        <dbReference type="Proteomes" id="UP000241690"/>
    </source>
</evidence>
<dbReference type="STRING" id="983964.A0A2T4ABL5"/>
<feature type="compositionally biased region" description="Low complexity" evidence="1">
    <location>
        <begin position="96"/>
        <end position="113"/>
    </location>
</feature>
<protein>
    <submittedName>
        <fullName evidence="2">Uncharacterized protein</fullName>
    </submittedName>
</protein>
<feature type="compositionally biased region" description="Basic and acidic residues" evidence="1">
    <location>
        <begin position="27"/>
        <end position="49"/>
    </location>
</feature>